<gene>
    <name evidence="1" type="ORF">LZ24_02532</name>
</gene>
<organism evidence="1 2">
    <name type="scientific">Desulfobotulus alkaliphilus</name>
    <dbReference type="NCBI Taxonomy" id="622671"/>
    <lineage>
        <taxon>Bacteria</taxon>
        <taxon>Pseudomonadati</taxon>
        <taxon>Thermodesulfobacteriota</taxon>
        <taxon>Desulfobacteria</taxon>
        <taxon>Desulfobacterales</taxon>
        <taxon>Desulfobacteraceae</taxon>
        <taxon>Desulfobotulus</taxon>
    </lineage>
</organism>
<keyword evidence="2" id="KW-1185">Reference proteome</keyword>
<evidence type="ECO:0000313" key="1">
    <source>
        <dbReference type="EMBL" id="TWI68559.1"/>
    </source>
</evidence>
<comment type="caution">
    <text evidence="1">The sequence shown here is derived from an EMBL/GenBank/DDBJ whole genome shotgun (WGS) entry which is preliminary data.</text>
</comment>
<dbReference type="Proteomes" id="UP000318307">
    <property type="component" value="Unassembled WGS sequence"/>
</dbReference>
<dbReference type="EMBL" id="VLLC01000021">
    <property type="protein sequence ID" value="TWI68559.1"/>
    <property type="molecule type" value="Genomic_DNA"/>
</dbReference>
<evidence type="ECO:0000313" key="2">
    <source>
        <dbReference type="Proteomes" id="UP000318307"/>
    </source>
</evidence>
<proteinExistence type="predicted"/>
<dbReference type="AlphaFoldDB" id="A0A562RHH6"/>
<accession>A0A562RHH6</accession>
<dbReference type="OrthoDB" id="9255782at2"/>
<sequence>MLLMHYFDFVPDHLETREDDWKILDGDEILRKSNEGKKAIRRLFKTHGERKYKVGHMFFSKERIHPLSEWHFVFFEINETDNRNNHWVLGAHVHIVNYLWPNLNCQEIWSDFVQGRVFPKIKLHVSYCK</sequence>
<name>A0A562RHH6_9BACT</name>
<reference evidence="1 2" key="1">
    <citation type="submission" date="2019-07" db="EMBL/GenBank/DDBJ databases">
        <title>Genome sequencing of 100 strains of the haloalkaliphilic chemolithoautotrophic sulfur-oxidizing bacterium Thioalkalivibrio.</title>
        <authorList>
            <person name="Muyzer G."/>
        </authorList>
    </citation>
    <scope>NUCLEOTIDE SEQUENCE [LARGE SCALE GENOMIC DNA]</scope>
    <source>
        <strain evidence="1 2">ASO4-4</strain>
    </source>
</reference>
<protein>
    <submittedName>
        <fullName evidence="1">Uncharacterized protein</fullName>
    </submittedName>
</protein>